<keyword evidence="1" id="KW-0949">S-adenosyl-L-methionine</keyword>
<dbReference type="InterPro" id="IPR023227">
    <property type="entry name" value="SAM_OH_AdoTrfase_C_sf"/>
</dbReference>
<dbReference type="Pfam" id="PF01887">
    <property type="entry name" value="SAM_HAT_N"/>
    <property type="match status" value="1"/>
</dbReference>
<dbReference type="Proteomes" id="UP000654482">
    <property type="component" value="Unassembled WGS sequence"/>
</dbReference>
<keyword evidence="6" id="KW-1185">Reference proteome</keyword>
<gene>
    <name evidence="5" type="ORF">IQ249_09415</name>
</gene>
<dbReference type="EMBL" id="JADEWZ010000011">
    <property type="protein sequence ID" value="MBE9116112.1"/>
    <property type="molecule type" value="Genomic_DNA"/>
</dbReference>
<dbReference type="SUPFAM" id="SSF102522">
    <property type="entry name" value="Bacterial fluorinating enzyme, N-terminal domain"/>
    <property type="match status" value="1"/>
</dbReference>
<evidence type="ECO:0000313" key="6">
    <source>
        <dbReference type="Proteomes" id="UP000654482"/>
    </source>
</evidence>
<proteinExistence type="inferred from homology"/>
<evidence type="ECO:0000313" key="5">
    <source>
        <dbReference type="EMBL" id="MBE9116112.1"/>
    </source>
</evidence>
<evidence type="ECO:0000256" key="2">
    <source>
        <dbReference type="ARBA" id="ARBA00024035"/>
    </source>
</evidence>
<dbReference type="Gene3D" id="3.40.50.10790">
    <property type="entry name" value="S-adenosyl-l-methionine hydroxide adenosyltransferase, N-terminal"/>
    <property type="match status" value="1"/>
</dbReference>
<dbReference type="Pfam" id="PF20257">
    <property type="entry name" value="SAM_HAT_C"/>
    <property type="match status" value="1"/>
</dbReference>
<dbReference type="InterPro" id="IPR002747">
    <property type="entry name" value="SAM_OH_AdoTrfase"/>
</dbReference>
<sequence>MSDYQIMTLLSDFGLQDVYVGTLKGAIARVNPRISTIDLNHDIPPQNLLAARFCLLSAYPYFPKRTVHVAVVDPGVGSQRRAIAIEFPEGHLVGPDNGIFSGILDLTGAIAAVELTNPNYWLTPTPSNTFHGRDIFAPVGAYLASGTPLTELGESIDPASLVHLSLPKLQETPSEILGCIQYIDRFGNAITNIPSARVAEKSWHAIAGTHHLAPQTTYSNVRPGDAMALIGSHGWIEIAVNCGSACKQLHLSWQAPITIAWTD</sequence>
<dbReference type="InterPro" id="IPR046469">
    <property type="entry name" value="SAM_HAT_N"/>
</dbReference>
<evidence type="ECO:0000259" key="4">
    <source>
        <dbReference type="Pfam" id="PF20257"/>
    </source>
</evidence>
<dbReference type="InterPro" id="IPR046470">
    <property type="entry name" value="SAM_HAT_C"/>
</dbReference>
<feature type="domain" description="S-adenosyl-l-methionine hydroxide adenosyltransferase C-terminal" evidence="4">
    <location>
        <begin position="178"/>
        <end position="257"/>
    </location>
</feature>
<dbReference type="AlphaFoldDB" id="A0A8J7DW38"/>
<comment type="caution">
    <text evidence="5">The sequence shown here is derived from an EMBL/GenBank/DDBJ whole genome shotgun (WGS) entry which is preliminary data.</text>
</comment>
<evidence type="ECO:0000256" key="1">
    <source>
        <dbReference type="ARBA" id="ARBA00022691"/>
    </source>
</evidence>
<protein>
    <submittedName>
        <fullName evidence="5">SAM-dependent chlorinase/fluorinase</fullName>
    </submittedName>
</protein>
<dbReference type="Gene3D" id="2.40.30.90">
    <property type="entry name" value="Bacterial fluorinating enzyme like"/>
    <property type="match status" value="1"/>
</dbReference>
<comment type="similarity">
    <text evidence="2">Belongs to the SAM hydrolase / SAM-dependent halogenase family.</text>
</comment>
<dbReference type="PIRSF" id="PIRSF006779">
    <property type="entry name" value="UCP006779"/>
    <property type="match status" value="1"/>
</dbReference>
<dbReference type="PANTHER" id="PTHR35092">
    <property type="entry name" value="CHLORINASE MJ1651"/>
    <property type="match status" value="1"/>
</dbReference>
<evidence type="ECO:0000259" key="3">
    <source>
        <dbReference type="Pfam" id="PF01887"/>
    </source>
</evidence>
<accession>A0A8J7DW38</accession>
<dbReference type="SUPFAM" id="SSF101852">
    <property type="entry name" value="Bacterial fluorinating enzyme, C-terminal domain"/>
    <property type="match status" value="1"/>
</dbReference>
<name>A0A8J7DW38_9CYAN</name>
<feature type="domain" description="S-adenosyl-l-methionine hydroxide adenosyltransferase N-terminal" evidence="3">
    <location>
        <begin position="8"/>
        <end position="153"/>
    </location>
</feature>
<reference evidence="5" key="1">
    <citation type="submission" date="2020-10" db="EMBL/GenBank/DDBJ databases">
        <authorList>
            <person name="Castelo-Branco R."/>
            <person name="Eusebio N."/>
            <person name="Adriana R."/>
            <person name="Vieira A."/>
            <person name="Brugerolle De Fraissinette N."/>
            <person name="Rezende De Castro R."/>
            <person name="Schneider M.P."/>
            <person name="Vasconcelos V."/>
            <person name="Leao P.N."/>
        </authorList>
    </citation>
    <scope>NUCLEOTIDE SEQUENCE</scope>
    <source>
        <strain evidence="5">LEGE 07157</strain>
    </source>
</reference>
<dbReference type="InterPro" id="IPR023228">
    <property type="entry name" value="SAM_OH_AdoTrfase_N_sf"/>
</dbReference>
<dbReference type="PANTHER" id="PTHR35092:SF1">
    <property type="entry name" value="CHLORINASE MJ1651"/>
    <property type="match status" value="1"/>
</dbReference>
<organism evidence="5 6">
    <name type="scientific">Lusitaniella coriacea LEGE 07157</name>
    <dbReference type="NCBI Taxonomy" id="945747"/>
    <lineage>
        <taxon>Bacteria</taxon>
        <taxon>Bacillati</taxon>
        <taxon>Cyanobacteriota</taxon>
        <taxon>Cyanophyceae</taxon>
        <taxon>Spirulinales</taxon>
        <taxon>Lusitaniellaceae</taxon>
        <taxon>Lusitaniella</taxon>
    </lineage>
</organism>
<dbReference type="RefSeq" id="WP_194029202.1">
    <property type="nucleotide sequence ID" value="NZ_JADEWZ010000011.1"/>
</dbReference>